<dbReference type="SUPFAM" id="SSF75304">
    <property type="entry name" value="Amidase signature (AS) enzymes"/>
    <property type="match status" value="1"/>
</dbReference>
<sequence length="401" mass="43349">MIHDSGLVARAGFRAPQDADCMALMRTAGAIPLVVTNVPELAMYWESYNNVHGCTSNPYDTRRICGGSSGGEGSLIASAGSVIGIGTDIGGSIRMPAFFNGIFGHKPTTGLVSNKGQYPPARDASLDFCLVAGPMCRYADDLSPMLRVMAAKNISSIKLDEPTDFRRLKIFYMIDDGGSYLVTPVCREMKAAVKKVVRHFADTYDCPITDPGLGSYFKYSMQIFNARLAGADVPSFAAELSLLKGEIDVIPELFRWVVGRSPHTLPALGLCLLERVAPQKGSSALKHFLNKAVTLRTKLCELLGEDGVFIYPSHPEPAPFHYQTIFKPFNYAYTAIFNVLGFPVTQCPTGLSSAGLPLGVQVVGNMYKDHLCLAVAKEIERAFGGWVSPSALETTAMLNGK</sequence>
<organism evidence="3">
    <name type="scientific">Ornithodoros turicata</name>
    <dbReference type="NCBI Taxonomy" id="34597"/>
    <lineage>
        <taxon>Eukaryota</taxon>
        <taxon>Metazoa</taxon>
        <taxon>Ecdysozoa</taxon>
        <taxon>Arthropoda</taxon>
        <taxon>Chelicerata</taxon>
        <taxon>Arachnida</taxon>
        <taxon>Acari</taxon>
        <taxon>Parasitiformes</taxon>
        <taxon>Ixodida</taxon>
        <taxon>Ixodoidea</taxon>
        <taxon>Argasidae</taxon>
        <taxon>Ornithodorinae</taxon>
        <taxon>Ornithodoros</taxon>
    </lineage>
</organism>
<dbReference type="AlphaFoldDB" id="A0A2R5L8J4"/>
<dbReference type="PROSITE" id="PS00571">
    <property type="entry name" value="AMIDASES"/>
    <property type="match status" value="1"/>
</dbReference>
<accession>A0A2R5L8J4</accession>
<evidence type="ECO:0000256" key="1">
    <source>
        <dbReference type="ARBA" id="ARBA00009199"/>
    </source>
</evidence>
<feature type="domain" description="Amidase" evidence="2">
    <location>
        <begin position="6"/>
        <end position="373"/>
    </location>
</feature>
<reference evidence="3" key="1">
    <citation type="submission" date="2018-03" db="EMBL/GenBank/DDBJ databases">
        <title>The relapsing fever spirochete Borrelia turicatae persists in the highly oxidative environment of its soft-bodied tick vector.</title>
        <authorList>
            <person name="Bourret T.J."/>
            <person name="Boyle W.K."/>
            <person name="Valenzuela J.G."/>
            <person name="Oliveira F."/>
            <person name="Lopez J.E."/>
        </authorList>
    </citation>
    <scope>NUCLEOTIDE SEQUENCE</scope>
    <source>
        <strain evidence="3">Kansas strain/isolate</strain>
        <tissue evidence="3">Salivary glands</tissue>
    </source>
</reference>
<dbReference type="EMBL" id="GGLE01001611">
    <property type="protein sequence ID" value="MBY05737.1"/>
    <property type="molecule type" value="Transcribed_RNA"/>
</dbReference>
<evidence type="ECO:0000259" key="2">
    <source>
        <dbReference type="Pfam" id="PF01425"/>
    </source>
</evidence>
<evidence type="ECO:0000313" key="3">
    <source>
        <dbReference type="EMBL" id="MBY05737.1"/>
    </source>
</evidence>
<protein>
    <submittedName>
        <fullName evidence="3">Putative amidase</fullName>
    </submittedName>
</protein>
<dbReference type="InterPro" id="IPR052739">
    <property type="entry name" value="FAAH2"/>
</dbReference>
<dbReference type="PANTHER" id="PTHR43372:SF4">
    <property type="entry name" value="FATTY-ACID AMIDE HYDROLASE 2"/>
    <property type="match status" value="1"/>
</dbReference>
<proteinExistence type="inferred from homology"/>
<dbReference type="InterPro" id="IPR020556">
    <property type="entry name" value="Amidase_CS"/>
</dbReference>
<comment type="similarity">
    <text evidence="1">Belongs to the amidase family.</text>
</comment>
<dbReference type="Gene3D" id="3.90.1300.10">
    <property type="entry name" value="Amidase signature (AS) domain"/>
    <property type="match status" value="1"/>
</dbReference>
<dbReference type="InterPro" id="IPR036928">
    <property type="entry name" value="AS_sf"/>
</dbReference>
<dbReference type="GO" id="GO:0012505">
    <property type="term" value="C:endomembrane system"/>
    <property type="evidence" value="ECO:0007669"/>
    <property type="project" value="TreeGrafter"/>
</dbReference>
<dbReference type="Pfam" id="PF01425">
    <property type="entry name" value="Amidase"/>
    <property type="match status" value="1"/>
</dbReference>
<dbReference type="PANTHER" id="PTHR43372">
    <property type="entry name" value="FATTY-ACID AMIDE HYDROLASE"/>
    <property type="match status" value="1"/>
</dbReference>
<dbReference type="InterPro" id="IPR023631">
    <property type="entry name" value="Amidase_dom"/>
</dbReference>
<name>A0A2R5L8J4_9ACAR</name>